<sequence>MKLGILGVGRQLVKQVSFELFYNQHFGGMKLTWLHYLCTGGHRDRIHVLAKHDIQQQKNEV</sequence>
<evidence type="ECO:0000313" key="1">
    <source>
        <dbReference type="EMBL" id="JAH53197.1"/>
    </source>
</evidence>
<proteinExistence type="predicted"/>
<reference evidence="1" key="2">
    <citation type="journal article" date="2015" name="Fish Shellfish Immunol.">
        <title>Early steps in the European eel (Anguilla anguilla)-Vibrio vulnificus interaction in the gills: Role of the RtxA13 toxin.</title>
        <authorList>
            <person name="Callol A."/>
            <person name="Pajuelo D."/>
            <person name="Ebbesson L."/>
            <person name="Teles M."/>
            <person name="MacKenzie S."/>
            <person name="Amaro C."/>
        </authorList>
    </citation>
    <scope>NUCLEOTIDE SEQUENCE</scope>
</reference>
<dbReference type="EMBL" id="GBXM01055380">
    <property type="protein sequence ID" value="JAH53197.1"/>
    <property type="molecule type" value="Transcribed_RNA"/>
</dbReference>
<accession>A0A0E9TIA1</accession>
<name>A0A0E9TIA1_ANGAN</name>
<reference evidence="1" key="1">
    <citation type="submission" date="2014-11" db="EMBL/GenBank/DDBJ databases">
        <authorList>
            <person name="Amaro Gonzalez C."/>
        </authorList>
    </citation>
    <scope>NUCLEOTIDE SEQUENCE</scope>
</reference>
<organism evidence="1">
    <name type="scientific">Anguilla anguilla</name>
    <name type="common">European freshwater eel</name>
    <name type="synonym">Muraena anguilla</name>
    <dbReference type="NCBI Taxonomy" id="7936"/>
    <lineage>
        <taxon>Eukaryota</taxon>
        <taxon>Metazoa</taxon>
        <taxon>Chordata</taxon>
        <taxon>Craniata</taxon>
        <taxon>Vertebrata</taxon>
        <taxon>Euteleostomi</taxon>
        <taxon>Actinopterygii</taxon>
        <taxon>Neopterygii</taxon>
        <taxon>Teleostei</taxon>
        <taxon>Anguilliformes</taxon>
        <taxon>Anguillidae</taxon>
        <taxon>Anguilla</taxon>
    </lineage>
</organism>
<protein>
    <submittedName>
        <fullName evidence="1">Uncharacterized protein</fullName>
    </submittedName>
</protein>
<dbReference type="AlphaFoldDB" id="A0A0E9TIA1"/>